<accession>A0A844G375</accession>
<comment type="caution">
    <text evidence="1">The sequence shown here is derived from an EMBL/GenBank/DDBJ whole genome shotgun (WGS) entry which is preliminary data.</text>
</comment>
<organism evidence="1 2">
    <name type="scientific">Victivallis lenta</name>
    <dbReference type="NCBI Taxonomy" id="2606640"/>
    <lineage>
        <taxon>Bacteria</taxon>
        <taxon>Pseudomonadati</taxon>
        <taxon>Lentisphaerota</taxon>
        <taxon>Lentisphaeria</taxon>
        <taxon>Victivallales</taxon>
        <taxon>Victivallaceae</taxon>
        <taxon>Victivallis</taxon>
    </lineage>
</organism>
<evidence type="ECO:0000313" key="1">
    <source>
        <dbReference type="EMBL" id="MST97424.1"/>
    </source>
</evidence>
<dbReference type="RefSeq" id="WP_106055391.1">
    <property type="nucleotide sequence ID" value="NZ_CALXOB010000043.1"/>
</dbReference>
<gene>
    <name evidence="1" type="ORF">FYJ85_10265</name>
</gene>
<evidence type="ECO:0000313" key="2">
    <source>
        <dbReference type="Proteomes" id="UP000435649"/>
    </source>
</evidence>
<keyword evidence="2" id="KW-1185">Reference proteome</keyword>
<name>A0A844G375_9BACT</name>
<dbReference type="Proteomes" id="UP000435649">
    <property type="component" value="Unassembled WGS sequence"/>
</dbReference>
<reference evidence="1 2" key="1">
    <citation type="submission" date="2019-08" db="EMBL/GenBank/DDBJ databases">
        <title>In-depth cultivation of the pig gut microbiome towards novel bacterial diversity and tailored functional studies.</title>
        <authorList>
            <person name="Wylensek D."/>
            <person name="Hitch T.C.A."/>
            <person name="Clavel T."/>
        </authorList>
    </citation>
    <scope>NUCLEOTIDE SEQUENCE [LARGE SCALE GENOMIC DNA]</scope>
    <source>
        <strain evidence="1 2">BBE-744-WT-12</strain>
    </source>
</reference>
<proteinExistence type="predicted"/>
<dbReference type="AlphaFoldDB" id="A0A844G375"/>
<dbReference type="EMBL" id="VUNS01000010">
    <property type="protein sequence ID" value="MST97424.1"/>
    <property type="molecule type" value="Genomic_DNA"/>
</dbReference>
<protein>
    <submittedName>
        <fullName evidence="1">Uncharacterized protein</fullName>
    </submittedName>
</protein>
<sequence>MNCFQLIDCNSGEVCEVGANAVAPSLREFLYPAVREGTGLYKGLFYRIACFDGRQGACFQVLWHGEDGEELLDCFVGWAPGQEMVRDKLRECCLVRALGIDWEALEPDDRFAAVLRYECDPAAAAVRDSEFPEWKRHLENLVLALSAILIDTRGLEHAG</sequence>